<evidence type="ECO:0000256" key="2">
    <source>
        <dbReference type="SAM" id="Phobius"/>
    </source>
</evidence>
<keyword evidence="2" id="KW-0472">Membrane</keyword>
<reference evidence="3" key="2">
    <citation type="submission" date="2023-06" db="EMBL/GenBank/DDBJ databases">
        <authorList>
            <person name="Ma L."/>
            <person name="Liu K.-W."/>
            <person name="Li Z."/>
            <person name="Hsiao Y.-Y."/>
            <person name="Qi Y."/>
            <person name="Fu T."/>
            <person name="Tang G."/>
            <person name="Zhang D."/>
            <person name="Sun W.-H."/>
            <person name="Liu D.-K."/>
            <person name="Li Y."/>
            <person name="Chen G.-Z."/>
            <person name="Liu X.-D."/>
            <person name="Liao X.-Y."/>
            <person name="Jiang Y.-T."/>
            <person name="Yu X."/>
            <person name="Hao Y."/>
            <person name="Huang J."/>
            <person name="Zhao X.-W."/>
            <person name="Ke S."/>
            <person name="Chen Y.-Y."/>
            <person name="Wu W.-L."/>
            <person name="Hsu J.-L."/>
            <person name="Lin Y.-F."/>
            <person name="Huang M.-D."/>
            <person name="Li C.-Y."/>
            <person name="Huang L."/>
            <person name="Wang Z.-W."/>
            <person name="Zhao X."/>
            <person name="Zhong W.-Y."/>
            <person name="Peng D.-H."/>
            <person name="Ahmad S."/>
            <person name="Lan S."/>
            <person name="Zhang J.-S."/>
            <person name="Tsai W.-C."/>
            <person name="Van De Peer Y."/>
            <person name="Liu Z.-J."/>
        </authorList>
    </citation>
    <scope>NUCLEOTIDE SEQUENCE</scope>
    <source>
        <strain evidence="3">CP</strain>
        <tissue evidence="3">Leaves</tissue>
    </source>
</reference>
<evidence type="ECO:0000313" key="3">
    <source>
        <dbReference type="EMBL" id="KAK1322641.1"/>
    </source>
</evidence>
<accession>A0AAV9F9P6</accession>
<keyword evidence="2" id="KW-0812">Transmembrane</keyword>
<dbReference type="EMBL" id="JAUJYO010000002">
    <property type="protein sequence ID" value="KAK1322641.1"/>
    <property type="molecule type" value="Genomic_DNA"/>
</dbReference>
<dbReference type="GO" id="GO:0009507">
    <property type="term" value="C:chloroplast"/>
    <property type="evidence" value="ECO:0007669"/>
    <property type="project" value="TreeGrafter"/>
</dbReference>
<organism evidence="3 4">
    <name type="scientific">Acorus calamus</name>
    <name type="common">Sweet flag</name>
    <dbReference type="NCBI Taxonomy" id="4465"/>
    <lineage>
        <taxon>Eukaryota</taxon>
        <taxon>Viridiplantae</taxon>
        <taxon>Streptophyta</taxon>
        <taxon>Embryophyta</taxon>
        <taxon>Tracheophyta</taxon>
        <taxon>Spermatophyta</taxon>
        <taxon>Magnoliopsida</taxon>
        <taxon>Liliopsida</taxon>
        <taxon>Acoraceae</taxon>
        <taxon>Acorus</taxon>
    </lineage>
</organism>
<protein>
    <submittedName>
        <fullName evidence="3">Uncharacterized protein</fullName>
    </submittedName>
</protein>
<comment type="caution">
    <text evidence="3">The sequence shown here is derived from an EMBL/GenBank/DDBJ whole genome shotgun (WGS) entry which is preliminary data.</text>
</comment>
<name>A0AAV9F9P6_ACOCL</name>
<sequence>MEAEGEVGQKHGPSMVKFPVKKKDGFGDLPSLRIESEETDSMNPQNLWQVYAVGGFLVLKWLWARWQERKGRDE</sequence>
<dbReference type="AlphaFoldDB" id="A0AAV9F9P6"/>
<keyword evidence="4" id="KW-1185">Reference proteome</keyword>
<keyword evidence="2" id="KW-1133">Transmembrane helix</keyword>
<evidence type="ECO:0000313" key="4">
    <source>
        <dbReference type="Proteomes" id="UP001180020"/>
    </source>
</evidence>
<dbReference type="Proteomes" id="UP001180020">
    <property type="component" value="Unassembled WGS sequence"/>
</dbReference>
<dbReference type="PANTHER" id="PTHR36374">
    <property type="entry name" value="OS01G0969000 PROTEIN"/>
    <property type="match status" value="1"/>
</dbReference>
<feature type="region of interest" description="Disordered" evidence="1">
    <location>
        <begin position="1"/>
        <end position="22"/>
    </location>
</feature>
<gene>
    <name evidence="3" type="ORF">QJS10_CPA02g00687</name>
</gene>
<reference evidence="3" key="1">
    <citation type="journal article" date="2023" name="Nat. Commun.">
        <title>Diploid and tetraploid genomes of Acorus and the evolution of monocots.</title>
        <authorList>
            <person name="Ma L."/>
            <person name="Liu K.W."/>
            <person name="Li Z."/>
            <person name="Hsiao Y.Y."/>
            <person name="Qi Y."/>
            <person name="Fu T."/>
            <person name="Tang G.D."/>
            <person name="Zhang D."/>
            <person name="Sun W.H."/>
            <person name="Liu D.K."/>
            <person name="Li Y."/>
            <person name="Chen G.Z."/>
            <person name="Liu X.D."/>
            <person name="Liao X.Y."/>
            <person name="Jiang Y.T."/>
            <person name="Yu X."/>
            <person name="Hao Y."/>
            <person name="Huang J."/>
            <person name="Zhao X.W."/>
            <person name="Ke S."/>
            <person name="Chen Y.Y."/>
            <person name="Wu W.L."/>
            <person name="Hsu J.L."/>
            <person name="Lin Y.F."/>
            <person name="Huang M.D."/>
            <person name="Li C.Y."/>
            <person name="Huang L."/>
            <person name="Wang Z.W."/>
            <person name="Zhao X."/>
            <person name="Zhong W.Y."/>
            <person name="Peng D.H."/>
            <person name="Ahmad S."/>
            <person name="Lan S."/>
            <person name="Zhang J.S."/>
            <person name="Tsai W.C."/>
            <person name="Van de Peer Y."/>
            <person name="Liu Z.J."/>
        </authorList>
    </citation>
    <scope>NUCLEOTIDE SEQUENCE</scope>
    <source>
        <strain evidence="3">CP</strain>
    </source>
</reference>
<proteinExistence type="predicted"/>
<feature type="transmembrane region" description="Helical" evidence="2">
    <location>
        <begin position="46"/>
        <end position="63"/>
    </location>
</feature>
<dbReference type="PANTHER" id="PTHR36374:SF1">
    <property type="entry name" value="OS01G0969000 PROTEIN"/>
    <property type="match status" value="1"/>
</dbReference>
<evidence type="ECO:0000256" key="1">
    <source>
        <dbReference type="SAM" id="MobiDB-lite"/>
    </source>
</evidence>